<dbReference type="Proteomes" id="UP000694398">
    <property type="component" value="Unassembled WGS sequence"/>
</dbReference>
<dbReference type="Ensembl" id="ENSCLAT00000013646.1">
    <property type="protein sequence ID" value="ENSCLAP00000013492.1"/>
    <property type="gene ID" value="ENSCLAG00000009325.1"/>
</dbReference>
<organism evidence="7 8">
    <name type="scientific">Chinchilla lanigera</name>
    <name type="common">Long-tailed chinchilla</name>
    <name type="synonym">Chinchilla villidera</name>
    <dbReference type="NCBI Taxonomy" id="34839"/>
    <lineage>
        <taxon>Eukaryota</taxon>
        <taxon>Metazoa</taxon>
        <taxon>Chordata</taxon>
        <taxon>Craniata</taxon>
        <taxon>Vertebrata</taxon>
        <taxon>Euteleostomi</taxon>
        <taxon>Mammalia</taxon>
        <taxon>Eutheria</taxon>
        <taxon>Euarchontoglires</taxon>
        <taxon>Glires</taxon>
        <taxon>Rodentia</taxon>
        <taxon>Hystricomorpha</taxon>
        <taxon>Chinchillidae</taxon>
        <taxon>Chinchilla</taxon>
    </lineage>
</organism>
<reference evidence="7" key="2">
    <citation type="submission" date="2025-09" db="UniProtKB">
        <authorList>
            <consortium name="Ensembl"/>
        </authorList>
    </citation>
    <scope>IDENTIFICATION</scope>
</reference>
<evidence type="ECO:0000256" key="3">
    <source>
        <dbReference type="ARBA" id="ARBA00023274"/>
    </source>
</evidence>
<keyword evidence="3" id="KW-0687">Ribonucleoprotein</keyword>
<name>A0A8C2VJC2_CHILA</name>
<dbReference type="Gene3D" id="3.90.930.12">
    <property type="entry name" value="Ribosomal protein L6, alpha-beta domain"/>
    <property type="match status" value="2"/>
</dbReference>
<protein>
    <recommendedName>
        <fullName evidence="4">Large ribosomal subunit protein uL6</fullName>
    </recommendedName>
    <alternativeName>
        <fullName evidence="5">60S ribosomal protein L9</fullName>
    </alternativeName>
</protein>
<proteinExistence type="inferred from homology"/>
<dbReference type="SUPFAM" id="SSF56053">
    <property type="entry name" value="Ribosomal protein L6"/>
    <property type="match status" value="2"/>
</dbReference>
<dbReference type="AlphaFoldDB" id="A0A8C2VJC2"/>
<keyword evidence="8" id="KW-1185">Reference proteome</keyword>
<keyword evidence="2" id="KW-0689">Ribosomal protein</keyword>
<dbReference type="GO" id="GO:0022625">
    <property type="term" value="C:cytosolic large ribosomal subunit"/>
    <property type="evidence" value="ECO:0007669"/>
    <property type="project" value="TreeGrafter"/>
</dbReference>
<evidence type="ECO:0000313" key="8">
    <source>
        <dbReference type="Proteomes" id="UP000694398"/>
    </source>
</evidence>
<dbReference type="GO" id="GO:0002181">
    <property type="term" value="P:cytoplasmic translation"/>
    <property type="evidence" value="ECO:0007669"/>
    <property type="project" value="TreeGrafter"/>
</dbReference>
<reference evidence="7" key="1">
    <citation type="submission" date="2025-08" db="UniProtKB">
        <authorList>
            <consortium name="Ensembl"/>
        </authorList>
    </citation>
    <scope>IDENTIFICATION</scope>
</reference>
<dbReference type="InterPro" id="IPR036789">
    <property type="entry name" value="Ribosomal_uL6-like_a/b-dom_sf"/>
</dbReference>
<evidence type="ECO:0000259" key="6">
    <source>
        <dbReference type="Pfam" id="PF00347"/>
    </source>
</evidence>
<dbReference type="GO" id="GO:0003735">
    <property type="term" value="F:structural constituent of ribosome"/>
    <property type="evidence" value="ECO:0007669"/>
    <property type="project" value="InterPro"/>
</dbReference>
<dbReference type="OMA" id="LAFHTIC"/>
<dbReference type="PANTHER" id="PTHR11655">
    <property type="entry name" value="60S/50S RIBOSOMAL PROTEIN L6/L9"/>
    <property type="match status" value="1"/>
</dbReference>
<dbReference type="PANTHER" id="PTHR11655:SF16">
    <property type="entry name" value="60S RIBOSOMAL PROTEIN L9"/>
    <property type="match status" value="1"/>
</dbReference>
<dbReference type="InterPro" id="IPR020040">
    <property type="entry name" value="Ribosomal_uL6_a/b-dom"/>
</dbReference>
<dbReference type="Pfam" id="PF00347">
    <property type="entry name" value="Ribosomal_L6"/>
    <property type="match status" value="1"/>
</dbReference>
<evidence type="ECO:0000256" key="2">
    <source>
        <dbReference type="ARBA" id="ARBA00022980"/>
    </source>
</evidence>
<evidence type="ECO:0000256" key="5">
    <source>
        <dbReference type="ARBA" id="ARBA00035349"/>
    </source>
</evidence>
<sequence>MKTILSNQTVNIPENVDISLEGCTVTVNGLRGTLQRAFNHIDIELSLLGKKKKQLRVDKWWGNGKELATVPTICSHIQNMIKGVTLGFRYKVRSVCAHLPINVVIQENGSLVGIHNFLREEYIPRVNMRAGAACSVSQAQKDELILEGKDIELVSNSISSFILCH</sequence>
<evidence type="ECO:0000256" key="1">
    <source>
        <dbReference type="ARBA" id="ARBA00009356"/>
    </source>
</evidence>
<dbReference type="FunFam" id="3.90.930.12:FF:000005">
    <property type="entry name" value="60S ribosomal protein L9"/>
    <property type="match status" value="1"/>
</dbReference>
<evidence type="ECO:0000256" key="4">
    <source>
        <dbReference type="ARBA" id="ARBA00035246"/>
    </source>
</evidence>
<dbReference type="GO" id="GO:0019843">
    <property type="term" value="F:rRNA binding"/>
    <property type="evidence" value="ECO:0007669"/>
    <property type="project" value="InterPro"/>
</dbReference>
<comment type="similarity">
    <text evidence="1">Belongs to the universal ribosomal protein uL6 family.</text>
</comment>
<accession>A0A8C2VJC2</accession>
<evidence type="ECO:0000313" key="7">
    <source>
        <dbReference type="Ensembl" id="ENSCLAP00000013492.1"/>
    </source>
</evidence>
<feature type="domain" description="Large ribosomal subunit protein uL6 alpha-beta" evidence="6">
    <location>
        <begin position="12"/>
        <end position="85"/>
    </location>
</feature>
<dbReference type="PIRSF" id="PIRSF002162">
    <property type="entry name" value="Ribosomal_L6"/>
    <property type="match status" value="1"/>
</dbReference>
<dbReference type="InterPro" id="IPR000702">
    <property type="entry name" value="Ribosomal_uL6-like"/>
</dbReference>
<dbReference type="GeneTree" id="ENSGT00390000015224"/>